<comment type="caution">
    <text evidence="2">The sequence shown here is derived from an EMBL/GenBank/DDBJ whole genome shotgun (WGS) entry which is preliminary data.</text>
</comment>
<protein>
    <submittedName>
        <fullName evidence="2">CotH kinase family protein</fullName>
    </submittedName>
</protein>
<dbReference type="PANTHER" id="PTHR40050">
    <property type="entry name" value="INNER SPORE COAT PROTEIN H"/>
    <property type="match status" value="1"/>
</dbReference>
<keyword evidence="2" id="KW-0418">Kinase</keyword>
<dbReference type="PANTHER" id="PTHR40050:SF1">
    <property type="entry name" value="INNER SPORE COAT PROTEIN H"/>
    <property type="match status" value="1"/>
</dbReference>
<accession>A0ABW6AFU9</accession>
<dbReference type="Proteomes" id="UP001597512">
    <property type="component" value="Unassembled WGS sequence"/>
</dbReference>
<dbReference type="InterPro" id="IPR014867">
    <property type="entry name" value="Spore_coat_CotH_CotH2/3/7"/>
</dbReference>
<dbReference type="NCBIfam" id="TIGR04183">
    <property type="entry name" value="Por_Secre_tail"/>
    <property type="match status" value="1"/>
</dbReference>
<dbReference type="EMBL" id="JBHUOM010000002">
    <property type="protein sequence ID" value="MFD2933372.1"/>
    <property type="molecule type" value="Genomic_DNA"/>
</dbReference>
<evidence type="ECO:0000313" key="2">
    <source>
        <dbReference type="EMBL" id="MFD2933372.1"/>
    </source>
</evidence>
<keyword evidence="3" id="KW-1185">Reference proteome</keyword>
<dbReference type="Pfam" id="PF18962">
    <property type="entry name" value="Por_Secre_tail"/>
    <property type="match status" value="1"/>
</dbReference>
<proteinExistence type="predicted"/>
<dbReference type="Gene3D" id="2.60.40.10">
    <property type="entry name" value="Immunoglobulins"/>
    <property type="match status" value="1"/>
</dbReference>
<dbReference type="RefSeq" id="WP_381497659.1">
    <property type="nucleotide sequence ID" value="NZ_JBHUOM010000002.1"/>
</dbReference>
<reference evidence="3" key="1">
    <citation type="journal article" date="2019" name="Int. J. Syst. Evol. Microbiol.">
        <title>The Global Catalogue of Microorganisms (GCM) 10K type strain sequencing project: providing services to taxonomists for standard genome sequencing and annotation.</title>
        <authorList>
            <consortium name="The Broad Institute Genomics Platform"/>
            <consortium name="The Broad Institute Genome Sequencing Center for Infectious Disease"/>
            <person name="Wu L."/>
            <person name="Ma J."/>
        </authorList>
    </citation>
    <scope>NUCLEOTIDE SEQUENCE [LARGE SCALE GENOMIC DNA]</scope>
    <source>
        <strain evidence="3">KCTC 52490</strain>
    </source>
</reference>
<evidence type="ECO:0000313" key="3">
    <source>
        <dbReference type="Proteomes" id="UP001597512"/>
    </source>
</evidence>
<dbReference type="InterPro" id="IPR013783">
    <property type="entry name" value="Ig-like_fold"/>
</dbReference>
<evidence type="ECO:0000259" key="1">
    <source>
        <dbReference type="Pfam" id="PF18962"/>
    </source>
</evidence>
<name>A0ABW6AFU9_9BACT</name>
<feature type="domain" description="Secretion system C-terminal sorting" evidence="1">
    <location>
        <begin position="587"/>
        <end position="651"/>
    </location>
</feature>
<sequence length="656" mass="74807">MLLITCNLRKAILLIVTIFVELLTARAQLVFEAGQYHVDEKLHLIICNRIPATIESGTSSVFFDKSYVFSSPINTIQVGLPYSVSFNEDTYKLYFTRLPIVTLNEKDSIQQDIYASGLLNIDDTTGAVYKSSIGIKIRGAYSSTFPKKSYHLQLWTDSTGNTTQDESIFGMRSDKTWLLLAMYNEKLRLNNKLSHDLWLKIHKLYYADLESDAHSTIRSRYVEVILNGDYQGVYLFTEDMDRKQLKLKKQTNADNGGELYKGDSWDIGTLFTGVPTLPSVSTELWGGWELSYPDTTNWKNLYDFTNFAVTSSDSTFKQKISTKIRQDNFADYFIFLNLLRAEDNTGKNLFLARDNVNEPYFIAPWDLDGTWGYYWDGSQKNTTNDVLSNSLFNRLLTTQSFKNQLTTRWFSLRKTTLSIDSLYGSINANYEFLSKNGVYERENMKWAGDLLSYGNDEHAYIQNWVSERVNWLDTYFKSINNEPTVYAFDATIAGTSVLLEWSANCSDIYSFDIERSTDSLNWNLLNTYPIISNDSTTCQYTFTDINPSVGKAYYRLKVADKESAISYSSVQQVKIDLTALKSNAVQVFPNPVSTTLQVLGSVEKINVYSALGMAIYESDSLTPNTVDVKKFPTGLYLVRVTQKNGVINTYKVLVNR</sequence>
<dbReference type="GO" id="GO:0016301">
    <property type="term" value="F:kinase activity"/>
    <property type="evidence" value="ECO:0007669"/>
    <property type="project" value="UniProtKB-KW"/>
</dbReference>
<dbReference type="Pfam" id="PF08757">
    <property type="entry name" value="CotH"/>
    <property type="match status" value="1"/>
</dbReference>
<gene>
    <name evidence="2" type="ORF">ACFS25_06230</name>
</gene>
<organism evidence="2 3">
    <name type="scientific">Spirosoma flavum</name>
    <dbReference type="NCBI Taxonomy" id="2048557"/>
    <lineage>
        <taxon>Bacteria</taxon>
        <taxon>Pseudomonadati</taxon>
        <taxon>Bacteroidota</taxon>
        <taxon>Cytophagia</taxon>
        <taxon>Cytophagales</taxon>
        <taxon>Cytophagaceae</taxon>
        <taxon>Spirosoma</taxon>
    </lineage>
</organism>
<keyword evidence="2" id="KW-0808">Transferase</keyword>
<dbReference type="InterPro" id="IPR026444">
    <property type="entry name" value="Secre_tail"/>
</dbReference>